<name>A0A8A4TGX3_SULCO</name>
<gene>
    <name evidence="2" type="ORF">J3U87_25145</name>
</gene>
<proteinExistence type="predicted"/>
<protein>
    <submittedName>
        <fullName evidence="2">Uncharacterized protein</fullName>
    </submittedName>
</protein>
<keyword evidence="1" id="KW-1133">Transmembrane helix</keyword>
<dbReference type="RefSeq" id="WP_237378533.1">
    <property type="nucleotide sequence ID" value="NZ_CP071793.1"/>
</dbReference>
<sequence>MTGSGGLIVVYAIIALAVSPVGEGPEEMERAIETGVSIGQVGFPLVWIAACAIGWHVYRRAKEKVDDGG</sequence>
<dbReference type="AlphaFoldDB" id="A0A8A4TGX3"/>
<evidence type="ECO:0000313" key="2">
    <source>
        <dbReference type="EMBL" id="QTD48883.1"/>
    </source>
</evidence>
<organism evidence="2 3">
    <name type="scientific">Sulfidibacter corallicola</name>
    <dbReference type="NCBI Taxonomy" id="2818388"/>
    <lineage>
        <taxon>Bacteria</taxon>
        <taxon>Pseudomonadati</taxon>
        <taxon>Acidobacteriota</taxon>
        <taxon>Holophagae</taxon>
        <taxon>Acanthopleuribacterales</taxon>
        <taxon>Acanthopleuribacteraceae</taxon>
        <taxon>Sulfidibacter</taxon>
    </lineage>
</organism>
<keyword evidence="3" id="KW-1185">Reference proteome</keyword>
<evidence type="ECO:0000256" key="1">
    <source>
        <dbReference type="SAM" id="Phobius"/>
    </source>
</evidence>
<accession>A0A8A4TGX3</accession>
<reference evidence="2" key="1">
    <citation type="submission" date="2021-03" db="EMBL/GenBank/DDBJ databases">
        <title>Acanthopleuribacteraceae sp. M133.</title>
        <authorList>
            <person name="Wang G."/>
        </authorList>
    </citation>
    <scope>NUCLEOTIDE SEQUENCE</scope>
    <source>
        <strain evidence="2">M133</strain>
    </source>
</reference>
<feature type="transmembrane region" description="Helical" evidence="1">
    <location>
        <begin position="41"/>
        <end position="58"/>
    </location>
</feature>
<dbReference type="EMBL" id="CP071793">
    <property type="protein sequence ID" value="QTD48883.1"/>
    <property type="molecule type" value="Genomic_DNA"/>
</dbReference>
<keyword evidence="1" id="KW-0812">Transmembrane</keyword>
<dbReference type="KEGG" id="scor:J3U87_25145"/>
<keyword evidence="1" id="KW-0472">Membrane</keyword>
<evidence type="ECO:0000313" key="3">
    <source>
        <dbReference type="Proteomes" id="UP000663929"/>
    </source>
</evidence>
<dbReference type="Proteomes" id="UP000663929">
    <property type="component" value="Chromosome"/>
</dbReference>